<sequence length="110" mass="13103">MDHKKQQQKDHIEVKITGQKQNSQGQYITQNMSKHWLKAKYKYMLSTQQIMLEMNLGILQMKLEEHVNIWTQILPLVRICLHIQLRRKLIGIQEVKNCLMHTEPNLVLIS</sequence>
<reference evidence="1" key="1">
    <citation type="submission" date="2023-06" db="EMBL/GenBank/DDBJ databases">
        <authorList>
            <person name="Kurt Z."/>
        </authorList>
    </citation>
    <scope>NUCLEOTIDE SEQUENCE</scope>
</reference>
<name>A0AA86N921_9EUKA</name>
<dbReference type="EMBL" id="CATOUU010000062">
    <property type="protein sequence ID" value="CAI9914926.1"/>
    <property type="molecule type" value="Genomic_DNA"/>
</dbReference>
<comment type="caution">
    <text evidence="1">The sequence shown here is derived from an EMBL/GenBank/DDBJ whole genome shotgun (WGS) entry which is preliminary data.</text>
</comment>
<evidence type="ECO:0000313" key="1">
    <source>
        <dbReference type="EMBL" id="CAI9914926.1"/>
    </source>
</evidence>
<dbReference type="Proteomes" id="UP001642409">
    <property type="component" value="Unassembled WGS sequence"/>
</dbReference>
<evidence type="ECO:0000313" key="3">
    <source>
        <dbReference type="Proteomes" id="UP001642409"/>
    </source>
</evidence>
<proteinExistence type="predicted"/>
<evidence type="ECO:0000313" key="2">
    <source>
        <dbReference type="EMBL" id="CAL6025646.1"/>
    </source>
</evidence>
<protein>
    <submittedName>
        <fullName evidence="2">Hypothetical_protein</fullName>
    </submittedName>
</protein>
<gene>
    <name evidence="1" type="ORF">HINF_LOCUS2571</name>
    <name evidence="2" type="ORF">HINF_LOCUS30462</name>
</gene>
<organism evidence="1">
    <name type="scientific">Hexamita inflata</name>
    <dbReference type="NCBI Taxonomy" id="28002"/>
    <lineage>
        <taxon>Eukaryota</taxon>
        <taxon>Metamonada</taxon>
        <taxon>Diplomonadida</taxon>
        <taxon>Hexamitidae</taxon>
        <taxon>Hexamitinae</taxon>
        <taxon>Hexamita</taxon>
    </lineage>
</organism>
<reference evidence="2 3" key="2">
    <citation type="submission" date="2024-07" db="EMBL/GenBank/DDBJ databases">
        <authorList>
            <person name="Akdeniz Z."/>
        </authorList>
    </citation>
    <scope>NUCLEOTIDE SEQUENCE [LARGE SCALE GENOMIC DNA]</scope>
</reference>
<accession>A0AA86N921</accession>
<keyword evidence="3" id="KW-1185">Reference proteome</keyword>
<dbReference type="EMBL" id="CAXDID020000100">
    <property type="protein sequence ID" value="CAL6025646.1"/>
    <property type="molecule type" value="Genomic_DNA"/>
</dbReference>
<dbReference type="AlphaFoldDB" id="A0AA86N921"/>